<dbReference type="PANTHER" id="PTHR30349">
    <property type="entry name" value="PHAGE INTEGRASE-RELATED"/>
    <property type="match status" value="1"/>
</dbReference>
<keyword evidence="2" id="KW-0238">DNA-binding</keyword>
<dbReference type="Pfam" id="PF00589">
    <property type="entry name" value="Phage_integrase"/>
    <property type="match status" value="1"/>
</dbReference>
<comment type="similarity">
    <text evidence="1">Belongs to the 'phage' integrase family.</text>
</comment>
<sequence>MNSIYASEQIKQLIWPDFTAHFKNNTTAASYHGDICEIMNLYKKDFLSLTDRDVSDYYKTMKEKISKGLIQPGTLSKKMRELNSFASFICENRSHYQVPDAYQNYFNPYMKEIEKISKHARSIPIEHIDKLLEAAEDDYMSYCIITLIHRMGLSSTEIIEIRPEDFTAYDNGVYLNISERLRPVFISEDVYLILEKYLSLHQGHEFLFYNSRGNKLNTMYISRMMKKYTGIAGIPSYSAEALRNSCAYAMFAYHAAPGQVAQEMGVTESQIRRYKNMNYMDTLSRSTRHLVKIKVEPPSGFSSL</sequence>
<dbReference type="Proteomes" id="UP000245845">
    <property type="component" value="Unassembled WGS sequence"/>
</dbReference>
<dbReference type="Gene3D" id="1.10.443.10">
    <property type="entry name" value="Intergrase catalytic core"/>
    <property type="match status" value="1"/>
</dbReference>
<evidence type="ECO:0000313" key="6">
    <source>
        <dbReference type="Proteomes" id="UP000245845"/>
    </source>
</evidence>
<reference evidence="5 6" key="1">
    <citation type="submission" date="2018-05" db="EMBL/GenBank/DDBJ databases">
        <title>The Hungate 1000. A catalogue of reference genomes from the rumen microbiome.</title>
        <authorList>
            <person name="Kelly W."/>
        </authorList>
    </citation>
    <scope>NUCLEOTIDE SEQUENCE [LARGE SCALE GENOMIC DNA]</scope>
    <source>
        <strain evidence="5 6">NLAE-zl-C242</strain>
    </source>
</reference>
<dbReference type="InterPro" id="IPR002104">
    <property type="entry name" value="Integrase_catalytic"/>
</dbReference>
<dbReference type="GO" id="GO:0015074">
    <property type="term" value="P:DNA integration"/>
    <property type="evidence" value="ECO:0007669"/>
    <property type="project" value="InterPro"/>
</dbReference>
<dbReference type="SUPFAM" id="SSF56349">
    <property type="entry name" value="DNA breaking-rejoining enzymes"/>
    <property type="match status" value="1"/>
</dbReference>
<feature type="domain" description="Tyr recombinase" evidence="4">
    <location>
        <begin position="118"/>
        <end position="295"/>
    </location>
</feature>
<evidence type="ECO:0000259" key="4">
    <source>
        <dbReference type="PROSITE" id="PS51898"/>
    </source>
</evidence>
<organism evidence="5 6">
    <name type="scientific">Faecalicatena orotica</name>
    <dbReference type="NCBI Taxonomy" id="1544"/>
    <lineage>
        <taxon>Bacteria</taxon>
        <taxon>Bacillati</taxon>
        <taxon>Bacillota</taxon>
        <taxon>Clostridia</taxon>
        <taxon>Lachnospirales</taxon>
        <taxon>Lachnospiraceae</taxon>
        <taxon>Faecalicatena</taxon>
    </lineage>
</organism>
<comment type="caution">
    <text evidence="5">The sequence shown here is derived from an EMBL/GenBank/DDBJ whole genome shotgun (WGS) entry which is preliminary data.</text>
</comment>
<dbReference type="InterPro" id="IPR013762">
    <property type="entry name" value="Integrase-like_cat_sf"/>
</dbReference>
<name>A0A2Y9BL01_9FIRM</name>
<evidence type="ECO:0000256" key="1">
    <source>
        <dbReference type="ARBA" id="ARBA00008857"/>
    </source>
</evidence>
<evidence type="ECO:0000313" key="5">
    <source>
        <dbReference type="EMBL" id="PWJ28630.1"/>
    </source>
</evidence>
<evidence type="ECO:0000256" key="2">
    <source>
        <dbReference type="ARBA" id="ARBA00023125"/>
    </source>
</evidence>
<proteinExistence type="inferred from homology"/>
<dbReference type="PROSITE" id="PS51898">
    <property type="entry name" value="TYR_RECOMBINASE"/>
    <property type="match status" value="1"/>
</dbReference>
<dbReference type="InterPro" id="IPR050090">
    <property type="entry name" value="Tyrosine_recombinase_XerCD"/>
</dbReference>
<dbReference type="OrthoDB" id="1981996at2"/>
<keyword evidence="6" id="KW-1185">Reference proteome</keyword>
<gene>
    <name evidence="5" type="ORF">A8806_108145</name>
</gene>
<keyword evidence="3" id="KW-0233">DNA recombination</keyword>
<dbReference type="RefSeq" id="WP_109731811.1">
    <property type="nucleotide sequence ID" value="NZ_BAAACK010000003.1"/>
</dbReference>
<dbReference type="GO" id="GO:0003677">
    <property type="term" value="F:DNA binding"/>
    <property type="evidence" value="ECO:0007669"/>
    <property type="project" value="UniProtKB-KW"/>
</dbReference>
<accession>A0A2Y9BL01</accession>
<dbReference type="CDD" id="cd00397">
    <property type="entry name" value="DNA_BRE_C"/>
    <property type="match status" value="1"/>
</dbReference>
<dbReference type="PANTHER" id="PTHR30349:SF41">
    <property type="entry name" value="INTEGRASE_RECOMBINASE PROTEIN MJ0367-RELATED"/>
    <property type="match status" value="1"/>
</dbReference>
<dbReference type="GO" id="GO:0006310">
    <property type="term" value="P:DNA recombination"/>
    <property type="evidence" value="ECO:0007669"/>
    <property type="project" value="UniProtKB-KW"/>
</dbReference>
<dbReference type="AlphaFoldDB" id="A0A2Y9BL01"/>
<dbReference type="EMBL" id="QGDL01000008">
    <property type="protein sequence ID" value="PWJ28630.1"/>
    <property type="molecule type" value="Genomic_DNA"/>
</dbReference>
<evidence type="ECO:0000256" key="3">
    <source>
        <dbReference type="ARBA" id="ARBA00023172"/>
    </source>
</evidence>
<protein>
    <submittedName>
        <fullName evidence="5">Site-specific recombinase XerD</fullName>
    </submittedName>
</protein>
<dbReference type="InterPro" id="IPR011010">
    <property type="entry name" value="DNA_brk_join_enz"/>
</dbReference>